<feature type="compositionally biased region" description="Basic residues" evidence="1">
    <location>
        <begin position="134"/>
        <end position="143"/>
    </location>
</feature>
<evidence type="ECO:0000256" key="1">
    <source>
        <dbReference type="SAM" id="MobiDB-lite"/>
    </source>
</evidence>
<proteinExistence type="predicted"/>
<evidence type="ECO:0000313" key="3">
    <source>
        <dbReference type="Proteomes" id="UP000325134"/>
    </source>
</evidence>
<feature type="compositionally biased region" description="Basic and acidic residues" evidence="1">
    <location>
        <begin position="121"/>
        <end position="133"/>
    </location>
</feature>
<evidence type="ECO:0000313" key="2">
    <source>
        <dbReference type="EMBL" id="SHF12858.1"/>
    </source>
</evidence>
<dbReference type="Proteomes" id="UP000325134">
    <property type="component" value="Unassembled WGS sequence"/>
</dbReference>
<keyword evidence="3" id="KW-1185">Reference proteome</keyword>
<sequence length="210" mass="23907">MIGMLGSQALHFPSKNFFVTPSLPTVRKCFRRTIFLPGIRSAQDIAIDEENSAQYAPVTDARLAVGLWIIGFQTRHLRICRSEMIREVHRSFFRPENHVSVQKSMGPDPNQISNSVRSVRLGRENPKCSETRTRYRRDRRSSKNWKGYPQAARPDWPQGKRLLLPNVTSLRKISLFTAKGKAEGQLPSEYLSAGLLETSDQKRTGPSLQQ</sequence>
<dbReference type="AlphaFoldDB" id="A0A1M4Z4H8"/>
<name>A0A1M4Z4H8_9RHOB</name>
<accession>A0A1M4Z4H8</accession>
<protein>
    <submittedName>
        <fullName evidence="2">Uncharacterized protein</fullName>
    </submittedName>
</protein>
<reference evidence="2 3" key="1">
    <citation type="submission" date="2016-11" db="EMBL/GenBank/DDBJ databases">
        <authorList>
            <person name="Varghese N."/>
            <person name="Submissions S."/>
        </authorList>
    </citation>
    <scope>NUCLEOTIDE SEQUENCE [LARGE SCALE GENOMIC DNA]</scope>
    <source>
        <strain evidence="2 3">DSM 29341</strain>
    </source>
</reference>
<dbReference type="EMBL" id="FQVK01000018">
    <property type="protein sequence ID" value="SHF12858.1"/>
    <property type="molecule type" value="Genomic_DNA"/>
</dbReference>
<organism evidence="2 3">
    <name type="scientific">Ruegeria intermedia</name>
    <dbReference type="NCBI Taxonomy" id="996115"/>
    <lineage>
        <taxon>Bacteria</taxon>
        <taxon>Pseudomonadati</taxon>
        <taxon>Pseudomonadota</taxon>
        <taxon>Alphaproteobacteria</taxon>
        <taxon>Rhodobacterales</taxon>
        <taxon>Roseobacteraceae</taxon>
        <taxon>Ruegeria</taxon>
    </lineage>
</organism>
<feature type="region of interest" description="Disordered" evidence="1">
    <location>
        <begin position="100"/>
        <end position="157"/>
    </location>
</feature>
<gene>
    <name evidence="2" type="ORF">SAMN05444279_1189</name>
</gene>